<dbReference type="Pfam" id="PF13774">
    <property type="entry name" value="Longin"/>
    <property type="match status" value="1"/>
</dbReference>
<feature type="signal peptide" evidence="4">
    <location>
        <begin position="1"/>
        <end position="16"/>
    </location>
</feature>
<evidence type="ECO:0000256" key="4">
    <source>
        <dbReference type="SAM" id="SignalP"/>
    </source>
</evidence>
<reference evidence="6" key="2">
    <citation type="submission" date="2023-05" db="EMBL/GenBank/DDBJ databases">
        <authorList>
            <person name="Schelkunov M.I."/>
        </authorList>
    </citation>
    <scope>NUCLEOTIDE SEQUENCE</scope>
    <source>
        <strain evidence="6">Hsosn_3</strain>
        <tissue evidence="6">Leaf</tissue>
    </source>
</reference>
<accession>A0AAD8IBQ3</accession>
<dbReference type="FunFam" id="3.30.450.50:FF:000008">
    <property type="entry name" value="Vesicle-associated membrane protein 711"/>
    <property type="match status" value="1"/>
</dbReference>
<dbReference type="CDD" id="cd14824">
    <property type="entry name" value="Longin"/>
    <property type="match status" value="1"/>
</dbReference>
<keyword evidence="7" id="KW-1185">Reference proteome</keyword>
<comment type="subcellular location">
    <subcellularLocation>
        <location evidence="3">Endomembrane system</location>
        <topology evidence="3">Single-pass type IV membrane protein</topology>
    </subcellularLocation>
</comment>
<evidence type="ECO:0000256" key="2">
    <source>
        <dbReference type="ARBA" id="ARBA00023136"/>
    </source>
</evidence>
<sequence length="222" mass="25153">MAILYVLVARGSVVLAEFSGTTTNASAIARQLLEKAPGNDDMNVSYSQDRFIFHVKRTDGLTVLCMADENAGRRIPFAFLEDIHQRFVRTYGRAVLSAQAYAMNDEFSRVMSQQMEYYSSDPNADRINRLKGEMSQVRNVMIENIDKVLERDASFQKYCVVEKRQTHSYADSSAAGDCLYCDGICLSWAFASFLFLIKIDQTLELSVLVFGNSQLLFIYCVY</sequence>
<evidence type="ECO:0000256" key="3">
    <source>
        <dbReference type="ARBA" id="ARBA00046280"/>
    </source>
</evidence>
<dbReference type="SMART" id="SM01270">
    <property type="entry name" value="Longin"/>
    <property type="match status" value="1"/>
</dbReference>
<dbReference type="GO" id="GO:0012505">
    <property type="term" value="C:endomembrane system"/>
    <property type="evidence" value="ECO:0007669"/>
    <property type="project" value="UniProtKB-SubCell"/>
</dbReference>
<dbReference type="SUPFAM" id="SSF58038">
    <property type="entry name" value="SNARE fusion complex"/>
    <property type="match status" value="1"/>
</dbReference>
<dbReference type="PANTHER" id="PTHR21136:SF172">
    <property type="entry name" value="VESICLE-ASSOCIATED MEMBRANE PROTEIN 711-RELATED"/>
    <property type="match status" value="1"/>
</dbReference>
<proteinExistence type="inferred from homology"/>
<comment type="caution">
    <text evidence="6">The sequence shown here is derived from an EMBL/GenBank/DDBJ whole genome shotgun (WGS) entry which is preliminary data.</text>
</comment>
<dbReference type="EMBL" id="JAUIZM010000005">
    <property type="protein sequence ID" value="KAK1382867.1"/>
    <property type="molecule type" value="Genomic_DNA"/>
</dbReference>
<dbReference type="InterPro" id="IPR011012">
    <property type="entry name" value="Longin-like_dom_sf"/>
</dbReference>
<evidence type="ECO:0000256" key="1">
    <source>
        <dbReference type="ARBA" id="ARBA00008025"/>
    </source>
</evidence>
<evidence type="ECO:0000313" key="7">
    <source>
        <dbReference type="Proteomes" id="UP001237642"/>
    </source>
</evidence>
<comment type="similarity">
    <text evidence="1">Belongs to the synaptobrevin family.</text>
</comment>
<dbReference type="PANTHER" id="PTHR21136">
    <property type="entry name" value="SNARE PROTEINS"/>
    <property type="match status" value="1"/>
</dbReference>
<gene>
    <name evidence="6" type="ORF">POM88_020602</name>
</gene>
<dbReference type="Proteomes" id="UP001237642">
    <property type="component" value="Unassembled WGS sequence"/>
</dbReference>
<evidence type="ECO:0000313" key="6">
    <source>
        <dbReference type="EMBL" id="KAK1382867.1"/>
    </source>
</evidence>
<dbReference type="AlphaFoldDB" id="A0AAD8IBQ3"/>
<dbReference type="CDD" id="cd15843">
    <property type="entry name" value="R-SNARE"/>
    <property type="match status" value="1"/>
</dbReference>
<dbReference type="PROSITE" id="PS50859">
    <property type="entry name" value="LONGIN"/>
    <property type="match status" value="1"/>
</dbReference>
<keyword evidence="4" id="KW-0732">Signal</keyword>
<dbReference type="InterPro" id="IPR051097">
    <property type="entry name" value="Synaptobrevin-like_transport"/>
</dbReference>
<name>A0AAD8IBQ3_9APIA</name>
<dbReference type="InterPro" id="IPR010908">
    <property type="entry name" value="Longin_dom"/>
</dbReference>
<dbReference type="Gene3D" id="1.20.5.110">
    <property type="match status" value="1"/>
</dbReference>
<feature type="domain" description="Longin" evidence="5">
    <location>
        <begin position="7"/>
        <end position="111"/>
    </location>
</feature>
<dbReference type="SUPFAM" id="SSF64356">
    <property type="entry name" value="SNARE-like"/>
    <property type="match status" value="1"/>
</dbReference>
<organism evidence="6 7">
    <name type="scientific">Heracleum sosnowskyi</name>
    <dbReference type="NCBI Taxonomy" id="360622"/>
    <lineage>
        <taxon>Eukaryota</taxon>
        <taxon>Viridiplantae</taxon>
        <taxon>Streptophyta</taxon>
        <taxon>Embryophyta</taxon>
        <taxon>Tracheophyta</taxon>
        <taxon>Spermatophyta</taxon>
        <taxon>Magnoliopsida</taxon>
        <taxon>eudicotyledons</taxon>
        <taxon>Gunneridae</taxon>
        <taxon>Pentapetalae</taxon>
        <taxon>asterids</taxon>
        <taxon>campanulids</taxon>
        <taxon>Apiales</taxon>
        <taxon>Apiaceae</taxon>
        <taxon>Apioideae</taxon>
        <taxon>apioid superclade</taxon>
        <taxon>Tordylieae</taxon>
        <taxon>Tordyliinae</taxon>
        <taxon>Heracleum</taxon>
    </lineage>
</organism>
<protein>
    <submittedName>
        <fullName evidence="6">Vesicle-associated membrane protein 711</fullName>
    </submittedName>
</protein>
<dbReference type="GO" id="GO:0005737">
    <property type="term" value="C:cytoplasm"/>
    <property type="evidence" value="ECO:0007669"/>
    <property type="project" value="UniProtKB-ARBA"/>
</dbReference>
<keyword evidence="2" id="KW-0472">Membrane</keyword>
<reference evidence="6" key="1">
    <citation type="submission" date="2023-02" db="EMBL/GenBank/DDBJ databases">
        <title>Genome of toxic invasive species Heracleum sosnowskyi carries increased number of genes despite the absence of recent whole-genome duplications.</title>
        <authorList>
            <person name="Schelkunov M."/>
            <person name="Shtratnikova V."/>
            <person name="Makarenko M."/>
            <person name="Klepikova A."/>
            <person name="Omelchenko D."/>
            <person name="Novikova G."/>
            <person name="Obukhova E."/>
            <person name="Bogdanov V."/>
            <person name="Penin A."/>
            <person name="Logacheva M."/>
        </authorList>
    </citation>
    <scope>NUCLEOTIDE SEQUENCE</scope>
    <source>
        <strain evidence="6">Hsosn_3</strain>
        <tissue evidence="6">Leaf</tissue>
    </source>
</reference>
<dbReference type="Gene3D" id="3.30.450.50">
    <property type="entry name" value="Longin domain"/>
    <property type="match status" value="1"/>
</dbReference>
<feature type="chain" id="PRO_5042029488" evidence="4">
    <location>
        <begin position="17"/>
        <end position="222"/>
    </location>
</feature>
<evidence type="ECO:0000259" key="5">
    <source>
        <dbReference type="PROSITE" id="PS50859"/>
    </source>
</evidence>